<dbReference type="Proteomes" id="UP001058974">
    <property type="component" value="Chromosome 4"/>
</dbReference>
<sequence>MTGSSTVKRVIFPSPYVGSRRFMDQLYYDGMVICSKVGFPDLLITFTCNPNWPEIQRVLVPLNFKPQDRPDIIDRIFKMKFDRVLADVAKKDMYTIEFQKRGLPHAHILIFLHPSNKYPGSKDIDKIISAEVPDPVKQPRLYNLVKNHMVHGPCGLANQKCPCMKDGKCSKYYPKKFQDVTIVDQDGYPVYRRRDQGNTVDKNGVAFHSGHVVPHNPSLLMKYEAHINMEWCNQSTSIKYLFKYINKGSDRISAVIVPNNSHTDGNIDEIKITLIVDMYHQVKHAGKSSLMQFMVENQQLKGCFFTWREKIVYTTKIVSKMEMYFLNQVSQNQCLHLGLWQIVSMKQQGN</sequence>
<reference evidence="2 3" key="1">
    <citation type="journal article" date="2022" name="Nat. Genet.">
        <title>Improved pea reference genome and pan-genome highlight genomic features and evolutionary characteristics.</title>
        <authorList>
            <person name="Yang T."/>
            <person name="Liu R."/>
            <person name="Luo Y."/>
            <person name="Hu S."/>
            <person name="Wang D."/>
            <person name="Wang C."/>
            <person name="Pandey M.K."/>
            <person name="Ge S."/>
            <person name="Xu Q."/>
            <person name="Li N."/>
            <person name="Li G."/>
            <person name="Huang Y."/>
            <person name="Saxena R.K."/>
            <person name="Ji Y."/>
            <person name="Li M."/>
            <person name="Yan X."/>
            <person name="He Y."/>
            <person name="Liu Y."/>
            <person name="Wang X."/>
            <person name="Xiang C."/>
            <person name="Varshney R.K."/>
            <person name="Ding H."/>
            <person name="Gao S."/>
            <person name="Zong X."/>
        </authorList>
    </citation>
    <scope>NUCLEOTIDE SEQUENCE [LARGE SCALE GENOMIC DNA]</scope>
    <source>
        <strain evidence="2 3">cv. Zhongwan 6</strain>
    </source>
</reference>
<organism evidence="2 3">
    <name type="scientific">Pisum sativum</name>
    <name type="common">Garden pea</name>
    <name type="synonym">Lathyrus oleraceus</name>
    <dbReference type="NCBI Taxonomy" id="3888"/>
    <lineage>
        <taxon>Eukaryota</taxon>
        <taxon>Viridiplantae</taxon>
        <taxon>Streptophyta</taxon>
        <taxon>Embryophyta</taxon>
        <taxon>Tracheophyta</taxon>
        <taxon>Spermatophyta</taxon>
        <taxon>Magnoliopsida</taxon>
        <taxon>eudicotyledons</taxon>
        <taxon>Gunneridae</taxon>
        <taxon>Pentapetalae</taxon>
        <taxon>rosids</taxon>
        <taxon>fabids</taxon>
        <taxon>Fabales</taxon>
        <taxon>Fabaceae</taxon>
        <taxon>Papilionoideae</taxon>
        <taxon>50 kb inversion clade</taxon>
        <taxon>NPAAA clade</taxon>
        <taxon>Hologalegina</taxon>
        <taxon>IRL clade</taxon>
        <taxon>Fabeae</taxon>
        <taxon>Lathyrus</taxon>
    </lineage>
</organism>
<feature type="domain" description="Helitron helicase-like" evidence="1">
    <location>
        <begin position="8"/>
        <end position="110"/>
    </location>
</feature>
<dbReference type="EMBL" id="JAMSHJ010000004">
    <property type="protein sequence ID" value="KAI5419436.1"/>
    <property type="molecule type" value="Genomic_DNA"/>
</dbReference>
<gene>
    <name evidence="2" type="ORF">KIW84_043566</name>
</gene>
<comment type="caution">
    <text evidence="2">The sequence shown here is derived from an EMBL/GenBank/DDBJ whole genome shotgun (WGS) entry which is preliminary data.</text>
</comment>
<dbReference type="Gramene" id="Psat04G0356600-T1">
    <property type="protein sequence ID" value="KAI5419436.1"/>
    <property type="gene ID" value="KIW84_043566"/>
</dbReference>
<dbReference type="InterPro" id="IPR025476">
    <property type="entry name" value="Helitron_helicase-like"/>
</dbReference>
<evidence type="ECO:0000313" key="3">
    <source>
        <dbReference type="Proteomes" id="UP001058974"/>
    </source>
</evidence>
<proteinExistence type="predicted"/>
<protein>
    <recommendedName>
        <fullName evidence="1">Helitron helicase-like domain-containing protein</fullName>
    </recommendedName>
</protein>
<dbReference type="PANTHER" id="PTHR10492:SF93">
    <property type="entry name" value="ATP-DEPENDENT DNA HELICASE"/>
    <property type="match status" value="1"/>
</dbReference>
<evidence type="ECO:0000259" key="1">
    <source>
        <dbReference type="Pfam" id="PF14214"/>
    </source>
</evidence>
<dbReference type="Pfam" id="PF14214">
    <property type="entry name" value="Helitron_like_N"/>
    <property type="match status" value="1"/>
</dbReference>
<dbReference type="PANTHER" id="PTHR10492">
    <property type="match status" value="1"/>
</dbReference>
<dbReference type="AlphaFoldDB" id="A0A9D5AU73"/>
<accession>A0A9D5AU73</accession>
<evidence type="ECO:0000313" key="2">
    <source>
        <dbReference type="EMBL" id="KAI5419436.1"/>
    </source>
</evidence>
<name>A0A9D5AU73_PEA</name>
<keyword evidence="3" id="KW-1185">Reference proteome</keyword>